<evidence type="ECO:0000256" key="6">
    <source>
        <dbReference type="ARBA" id="ARBA00035188"/>
    </source>
</evidence>
<evidence type="ECO:0000259" key="7">
    <source>
        <dbReference type="SMART" id="SM00916"/>
    </source>
</evidence>
<dbReference type="Proteomes" id="UP000813444">
    <property type="component" value="Unassembled WGS sequence"/>
</dbReference>
<name>A0A8K0T753_9HYPO</name>
<dbReference type="GO" id="GO:0032543">
    <property type="term" value="P:mitochondrial translation"/>
    <property type="evidence" value="ECO:0007669"/>
    <property type="project" value="InterPro"/>
</dbReference>
<dbReference type="InterPro" id="IPR039927">
    <property type="entry name" value="Ribosomal_mL43"/>
</dbReference>
<evidence type="ECO:0000313" key="9">
    <source>
        <dbReference type="Proteomes" id="UP000813444"/>
    </source>
</evidence>
<evidence type="ECO:0000256" key="3">
    <source>
        <dbReference type="ARBA" id="ARBA00022980"/>
    </source>
</evidence>
<accession>A0A8K0T753</accession>
<dbReference type="InterPro" id="IPR007741">
    <property type="entry name" value="Ribosomal_mL43/mS25/NADH_DH"/>
</dbReference>
<dbReference type="EMBL" id="JAGPNK010000001">
    <property type="protein sequence ID" value="KAH7328597.1"/>
    <property type="molecule type" value="Genomic_DNA"/>
</dbReference>
<dbReference type="SUPFAM" id="SSF52833">
    <property type="entry name" value="Thioredoxin-like"/>
    <property type="match status" value="1"/>
</dbReference>
<keyword evidence="3 8" id="KW-0689">Ribosomal protein</keyword>
<keyword evidence="4" id="KW-0496">Mitochondrion</keyword>
<dbReference type="Pfam" id="PF05047">
    <property type="entry name" value="L51_S25_CI-B8"/>
    <property type="match status" value="1"/>
</dbReference>
<dbReference type="InterPro" id="IPR036249">
    <property type="entry name" value="Thioredoxin-like_sf"/>
</dbReference>
<dbReference type="OrthoDB" id="88at2759"/>
<keyword evidence="5" id="KW-0687">Ribonucleoprotein</keyword>
<evidence type="ECO:0000256" key="4">
    <source>
        <dbReference type="ARBA" id="ARBA00023128"/>
    </source>
</evidence>
<comment type="caution">
    <text evidence="8">The sequence shown here is derived from an EMBL/GenBank/DDBJ whole genome shotgun (WGS) entry which is preliminary data.</text>
</comment>
<evidence type="ECO:0000256" key="5">
    <source>
        <dbReference type="ARBA" id="ARBA00023274"/>
    </source>
</evidence>
<dbReference type="SMART" id="SM00916">
    <property type="entry name" value="L51_S25_CI-B8"/>
    <property type="match status" value="1"/>
</dbReference>
<dbReference type="PANTHER" id="PTHR21396">
    <property type="entry name" value="39S RIBOSOMAL PROTEIN L43"/>
    <property type="match status" value="1"/>
</dbReference>
<proteinExistence type="inferred from homology"/>
<dbReference type="PANTHER" id="PTHR21396:SF2">
    <property type="entry name" value="LARGE RIBOSOMAL SUBUNIT PROTEIN ML43"/>
    <property type="match status" value="1"/>
</dbReference>
<protein>
    <recommendedName>
        <fullName evidence="6">Large ribosomal subunit protein mL43</fullName>
    </recommendedName>
</protein>
<evidence type="ECO:0000256" key="2">
    <source>
        <dbReference type="ARBA" id="ARBA00006073"/>
    </source>
</evidence>
<organism evidence="8 9">
    <name type="scientific">Stachybotrys elegans</name>
    <dbReference type="NCBI Taxonomy" id="80388"/>
    <lineage>
        <taxon>Eukaryota</taxon>
        <taxon>Fungi</taxon>
        <taxon>Dikarya</taxon>
        <taxon>Ascomycota</taxon>
        <taxon>Pezizomycotina</taxon>
        <taxon>Sordariomycetes</taxon>
        <taxon>Hypocreomycetidae</taxon>
        <taxon>Hypocreales</taxon>
        <taxon>Stachybotryaceae</taxon>
        <taxon>Stachybotrys</taxon>
    </lineage>
</organism>
<evidence type="ECO:0000313" key="8">
    <source>
        <dbReference type="EMBL" id="KAH7328597.1"/>
    </source>
</evidence>
<keyword evidence="9" id="KW-1185">Reference proteome</keyword>
<comment type="similarity">
    <text evidence="2">Belongs to the mitochondrion-specific ribosomal protein mL43 family.</text>
</comment>
<gene>
    <name evidence="8" type="ORF">B0I35DRAFT_417864</name>
</gene>
<dbReference type="Gene3D" id="3.40.30.10">
    <property type="entry name" value="Glutaredoxin"/>
    <property type="match status" value="1"/>
</dbReference>
<dbReference type="GO" id="GO:0003735">
    <property type="term" value="F:structural constituent of ribosome"/>
    <property type="evidence" value="ECO:0007669"/>
    <property type="project" value="InterPro"/>
</dbReference>
<sequence>MAIAWSNWTTPDDTTAQSVKMTVKAIRAISKGQNGVGAFVLQCKKMNIHYCDWAGSSKGMNGFIKSLLPRFAAANPQVEFAVSPRPNKHPVIVGHYINGGMKSICVRNLSPFEILKKAELLRDASGEKLRRTNKAVTSTKPSVRGIWSPYHGKGMAV</sequence>
<evidence type="ECO:0000256" key="1">
    <source>
        <dbReference type="ARBA" id="ARBA00004173"/>
    </source>
</evidence>
<reference evidence="8" key="1">
    <citation type="journal article" date="2021" name="Nat. Commun.">
        <title>Genetic determinants of endophytism in the Arabidopsis root mycobiome.</title>
        <authorList>
            <person name="Mesny F."/>
            <person name="Miyauchi S."/>
            <person name="Thiergart T."/>
            <person name="Pickel B."/>
            <person name="Atanasova L."/>
            <person name="Karlsson M."/>
            <person name="Huettel B."/>
            <person name="Barry K.W."/>
            <person name="Haridas S."/>
            <person name="Chen C."/>
            <person name="Bauer D."/>
            <person name="Andreopoulos W."/>
            <person name="Pangilinan J."/>
            <person name="LaButti K."/>
            <person name="Riley R."/>
            <person name="Lipzen A."/>
            <person name="Clum A."/>
            <person name="Drula E."/>
            <person name="Henrissat B."/>
            <person name="Kohler A."/>
            <person name="Grigoriev I.V."/>
            <person name="Martin F.M."/>
            <person name="Hacquard S."/>
        </authorList>
    </citation>
    <scope>NUCLEOTIDE SEQUENCE</scope>
    <source>
        <strain evidence="8">MPI-CAGE-CH-0235</strain>
    </source>
</reference>
<dbReference type="FunFam" id="3.40.30.10:FF:000173">
    <property type="entry name" value="Mitochondrial 54S ribosomal protein"/>
    <property type="match status" value="1"/>
</dbReference>
<dbReference type="AlphaFoldDB" id="A0A8K0T753"/>
<dbReference type="GO" id="GO:0005762">
    <property type="term" value="C:mitochondrial large ribosomal subunit"/>
    <property type="evidence" value="ECO:0007669"/>
    <property type="project" value="TreeGrafter"/>
</dbReference>
<feature type="domain" description="Ribosomal protein/NADH dehydrogenase" evidence="7">
    <location>
        <begin position="52"/>
        <end position="125"/>
    </location>
</feature>
<comment type="subcellular location">
    <subcellularLocation>
        <location evidence="1">Mitochondrion</location>
    </subcellularLocation>
</comment>